<keyword evidence="2" id="KW-1185">Reference proteome</keyword>
<evidence type="ECO:0000313" key="2">
    <source>
        <dbReference type="Proteomes" id="UP001324270"/>
    </source>
</evidence>
<feature type="non-terminal residue" evidence="1">
    <location>
        <position position="79"/>
    </location>
</feature>
<comment type="caution">
    <text evidence="1">The sequence shown here is derived from an EMBL/GenBank/DDBJ whole genome shotgun (WGS) entry which is preliminary data.</text>
</comment>
<sequence>LIKKLKEFYRKKPQTIGEPSTPDDKMLGDKTLQLTLDETHRSLLLHYGGVARGDIRISGLQYTERRGDDTCVDLTPAGR</sequence>
<dbReference type="Proteomes" id="UP001324270">
    <property type="component" value="Unassembled WGS sequence"/>
</dbReference>
<feature type="non-terminal residue" evidence="1">
    <location>
        <position position="1"/>
    </location>
</feature>
<accession>A0ABU5YDI9</accession>
<protein>
    <submittedName>
        <fullName evidence="1">1,3-beta-glucan synthase regulator</fullName>
    </submittedName>
</protein>
<dbReference type="EMBL" id="JAYKBV010000122">
    <property type="protein sequence ID" value="MEB3042021.1"/>
    <property type="molecule type" value="Genomic_DNA"/>
</dbReference>
<organism evidence="1 2">
    <name type="scientific">Capnocytophaga gingivalis</name>
    <dbReference type="NCBI Taxonomy" id="1017"/>
    <lineage>
        <taxon>Bacteria</taxon>
        <taxon>Pseudomonadati</taxon>
        <taxon>Bacteroidota</taxon>
        <taxon>Flavobacteriia</taxon>
        <taxon>Flavobacteriales</taxon>
        <taxon>Flavobacteriaceae</taxon>
        <taxon>Capnocytophaga</taxon>
    </lineage>
</organism>
<name>A0ABU5YDI9_9FLAO</name>
<gene>
    <name evidence="1" type="ORF">VJJ49_15225</name>
</gene>
<reference evidence="1 2" key="1">
    <citation type="submission" date="2023-12" db="EMBL/GenBank/DDBJ databases">
        <title>Genomic sequences of Capnocytophaga and Parvimonas strains.</title>
        <authorList>
            <person name="Watt R.M."/>
            <person name="Wang M."/>
            <person name="Yang T."/>
            <person name="Tong W.M."/>
        </authorList>
    </citation>
    <scope>NUCLEOTIDE SEQUENCE [LARGE SCALE GENOMIC DNA]</scope>
    <source>
        <strain evidence="1 2">CCUG 13156</strain>
    </source>
</reference>
<evidence type="ECO:0000313" key="1">
    <source>
        <dbReference type="EMBL" id="MEB3042021.1"/>
    </source>
</evidence>
<proteinExistence type="predicted"/>